<protein>
    <submittedName>
        <fullName evidence="1">Uncharacterized protein</fullName>
    </submittedName>
</protein>
<comment type="caution">
    <text evidence="1">The sequence shown here is derived from an EMBL/GenBank/DDBJ whole genome shotgun (WGS) entry which is preliminary data.</text>
</comment>
<dbReference type="EMBL" id="LAZR01005610">
    <property type="protein sequence ID" value="KKM98514.1"/>
    <property type="molecule type" value="Genomic_DNA"/>
</dbReference>
<proteinExistence type="predicted"/>
<accession>A0A0F9LTR9</accession>
<sequence length="148" mass="16833">MKEVLDKKLAELIERYGESVNGLTSSGLRENIFINKQAIIDYHNKKVQDEYILKSLHLKIKNDWFVRGLKAGKISKNTSGCCCVIEDDGETISSLCGAHKYLHDKKMEDATKHIGKCYVKWEEDIQHLNLSVLEKELLGAIKKDLVGE</sequence>
<name>A0A0F9LTR9_9ZZZZ</name>
<organism evidence="1">
    <name type="scientific">marine sediment metagenome</name>
    <dbReference type="NCBI Taxonomy" id="412755"/>
    <lineage>
        <taxon>unclassified sequences</taxon>
        <taxon>metagenomes</taxon>
        <taxon>ecological metagenomes</taxon>
    </lineage>
</organism>
<evidence type="ECO:0000313" key="1">
    <source>
        <dbReference type="EMBL" id="KKM98514.1"/>
    </source>
</evidence>
<gene>
    <name evidence="1" type="ORF">LCGC14_1157040</name>
</gene>
<reference evidence="1" key="1">
    <citation type="journal article" date="2015" name="Nature">
        <title>Complex archaea that bridge the gap between prokaryotes and eukaryotes.</title>
        <authorList>
            <person name="Spang A."/>
            <person name="Saw J.H."/>
            <person name="Jorgensen S.L."/>
            <person name="Zaremba-Niedzwiedzka K."/>
            <person name="Martijn J."/>
            <person name="Lind A.E."/>
            <person name="van Eijk R."/>
            <person name="Schleper C."/>
            <person name="Guy L."/>
            <person name="Ettema T.J."/>
        </authorList>
    </citation>
    <scope>NUCLEOTIDE SEQUENCE</scope>
</reference>
<dbReference type="AlphaFoldDB" id="A0A0F9LTR9"/>